<gene>
    <name evidence="10 11" type="primary">atpG</name>
    <name evidence="11" type="ORF">SAPIS_v1c00530</name>
</gene>
<dbReference type="SUPFAM" id="SSF52943">
    <property type="entry name" value="ATP synthase (F1-ATPase), gamma subunit"/>
    <property type="match status" value="1"/>
</dbReference>
<keyword evidence="9 10" id="KW-0066">ATP synthesis</keyword>
<comment type="function">
    <text evidence="1 10">Produces ATP from ADP in the presence of a proton gradient across the membrane. The gamma chain is believed to be important in regulating ATPase activity and the flow of protons through the CF(0) complex.</text>
</comment>
<evidence type="ECO:0000256" key="2">
    <source>
        <dbReference type="ARBA" id="ARBA00004170"/>
    </source>
</evidence>
<evidence type="ECO:0000256" key="5">
    <source>
        <dbReference type="ARBA" id="ARBA00022781"/>
    </source>
</evidence>
<dbReference type="RefSeq" id="WP_023788834.1">
    <property type="nucleotide sequence ID" value="NC_022998.1"/>
</dbReference>
<sequence length="281" mass="31584">MPNLSELKTQIGSVKDIGKITGAMELVATAKLKKITRRVGEIHNYLEEVYDVFNYIISNSEDSIYLKKPNQQINNTLWVLISSNLGLCGGYNANIFKLVQNEIKQEDSIIAIGTKAISFCNQYNFNIKSKVTNIDVDFTNEQAREIASDILEAYTLKKYDAVNIVYTKFINNATFEPSIINMFPIEKKEQSNTGEIITLEPDPETVLATSISLYLNTIIFGTILESQLSEQASRRMAMESATKNGKELSQELTVLYNRKRQENITQEISEIVGGANAQNDN</sequence>
<name>V5RJC8_SPIAP</name>
<keyword evidence="7 10" id="KW-0472">Membrane</keyword>
<keyword evidence="12" id="KW-1185">Reference proteome</keyword>
<dbReference type="InterPro" id="IPR000131">
    <property type="entry name" value="ATP_synth_F1_gsu"/>
</dbReference>
<protein>
    <recommendedName>
        <fullName evidence="10">ATP synthase gamma chain</fullName>
    </recommendedName>
    <alternativeName>
        <fullName evidence="10">ATP synthase F1 sector gamma subunit</fullName>
    </alternativeName>
    <alternativeName>
        <fullName evidence="10">F-ATPase gamma subunit</fullName>
    </alternativeName>
</protein>
<proteinExistence type="inferred from homology"/>
<keyword evidence="5 10" id="KW-0375">Hydrogen ion transport</keyword>
<dbReference type="GO" id="GO:0045259">
    <property type="term" value="C:proton-transporting ATP synthase complex"/>
    <property type="evidence" value="ECO:0007669"/>
    <property type="project" value="UniProtKB-KW"/>
</dbReference>
<dbReference type="STRING" id="1276258.SAPIS_v1c00530"/>
<accession>V5RJC8</accession>
<dbReference type="InterPro" id="IPR023632">
    <property type="entry name" value="ATP_synth_F1_gsu_CS"/>
</dbReference>
<dbReference type="AlphaFoldDB" id="V5RJC8"/>
<dbReference type="Proteomes" id="UP000018550">
    <property type="component" value="Chromosome"/>
</dbReference>
<evidence type="ECO:0000256" key="4">
    <source>
        <dbReference type="ARBA" id="ARBA00022448"/>
    </source>
</evidence>
<evidence type="ECO:0000256" key="6">
    <source>
        <dbReference type="ARBA" id="ARBA00023065"/>
    </source>
</evidence>
<evidence type="ECO:0000256" key="1">
    <source>
        <dbReference type="ARBA" id="ARBA00003456"/>
    </source>
</evidence>
<evidence type="ECO:0000256" key="3">
    <source>
        <dbReference type="ARBA" id="ARBA00007681"/>
    </source>
</evidence>
<organism evidence="11 12">
    <name type="scientific">Spiroplasma apis B31</name>
    <dbReference type="NCBI Taxonomy" id="1276258"/>
    <lineage>
        <taxon>Bacteria</taxon>
        <taxon>Bacillati</taxon>
        <taxon>Mycoplasmatota</taxon>
        <taxon>Mollicutes</taxon>
        <taxon>Entomoplasmatales</taxon>
        <taxon>Spiroplasmataceae</taxon>
        <taxon>Spiroplasma</taxon>
    </lineage>
</organism>
<evidence type="ECO:0000313" key="12">
    <source>
        <dbReference type="Proteomes" id="UP000018550"/>
    </source>
</evidence>
<dbReference type="InterPro" id="IPR035968">
    <property type="entry name" value="ATP_synth_F1_ATPase_gsu"/>
</dbReference>
<dbReference type="PATRIC" id="fig|1276258.3.peg.51"/>
<dbReference type="KEGG" id="sapi:SAPIS_v1c00530"/>
<dbReference type="Pfam" id="PF00231">
    <property type="entry name" value="ATP-synt"/>
    <property type="match status" value="1"/>
</dbReference>
<dbReference type="PROSITE" id="PS00153">
    <property type="entry name" value="ATPASE_GAMMA"/>
    <property type="match status" value="1"/>
</dbReference>
<keyword evidence="6 10" id="KW-0406">Ion transport</keyword>
<dbReference type="HAMAP" id="MF_00815">
    <property type="entry name" value="ATP_synth_gamma_bact"/>
    <property type="match status" value="1"/>
</dbReference>
<comment type="subcellular location">
    <subcellularLocation>
        <location evidence="10">Cell membrane</location>
        <topology evidence="10">Peripheral membrane protein</topology>
    </subcellularLocation>
    <subcellularLocation>
        <location evidence="2">Membrane</location>
        <topology evidence="2">Peripheral membrane protein</topology>
    </subcellularLocation>
</comment>
<reference evidence="11 12" key="1">
    <citation type="journal article" date="2014" name="Genome Announc.">
        <title>Complete Genome Sequence of Spiroplasma apis B31T (ATCC 33834), a Bacterium Associated with May Disease of Honeybees (Apis mellifera).</title>
        <authorList>
            <person name="Ku C."/>
            <person name="Lo W.S."/>
            <person name="Chen L.L."/>
            <person name="Kuo C.H."/>
        </authorList>
    </citation>
    <scope>NUCLEOTIDE SEQUENCE [LARGE SCALE GENOMIC DNA]</scope>
    <source>
        <strain evidence="11">B31</strain>
    </source>
</reference>
<dbReference type="PRINTS" id="PR00126">
    <property type="entry name" value="ATPASEGAMMA"/>
</dbReference>
<evidence type="ECO:0000313" key="11">
    <source>
        <dbReference type="EMBL" id="AHB35900.1"/>
    </source>
</evidence>
<dbReference type="OrthoDB" id="9812769at2"/>
<evidence type="ECO:0000256" key="9">
    <source>
        <dbReference type="ARBA" id="ARBA00023310"/>
    </source>
</evidence>
<evidence type="ECO:0000256" key="10">
    <source>
        <dbReference type="HAMAP-Rule" id="MF_00815"/>
    </source>
</evidence>
<dbReference type="Gene3D" id="3.40.1380.10">
    <property type="match status" value="1"/>
</dbReference>
<keyword evidence="4 10" id="KW-0813">Transport</keyword>
<dbReference type="EMBL" id="CP006682">
    <property type="protein sequence ID" value="AHB35900.1"/>
    <property type="molecule type" value="Genomic_DNA"/>
</dbReference>
<comment type="subunit">
    <text evidence="10">F-type ATPases have 2 components, CF(1) - the catalytic core - and CF(0) - the membrane proton channel. CF(1) has five subunits: alpha(3), beta(3), gamma(1), delta(1), epsilon(1). CF(0) has three main subunits: a, b and c.</text>
</comment>
<dbReference type="GO" id="GO:0005886">
    <property type="term" value="C:plasma membrane"/>
    <property type="evidence" value="ECO:0007669"/>
    <property type="project" value="UniProtKB-SubCell"/>
</dbReference>
<dbReference type="HOGENOM" id="CLU_050669_0_1_14"/>
<dbReference type="NCBIfam" id="TIGR01146">
    <property type="entry name" value="ATPsyn_F1gamma"/>
    <property type="match status" value="1"/>
</dbReference>
<comment type="similarity">
    <text evidence="3 10">Belongs to the ATPase gamma chain family.</text>
</comment>
<dbReference type="PANTHER" id="PTHR11693:SF22">
    <property type="entry name" value="ATP SYNTHASE SUBUNIT GAMMA, MITOCHONDRIAL"/>
    <property type="match status" value="1"/>
</dbReference>
<dbReference type="GO" id="GO:0042777">
    <property type="term" value="P:proton motive force-driven plasma membrane ATP synthesis"/>
    <property type="evidence" value="ECO:0007669"/>
    <property type="project" value="UniProtKB-UniRule"/>
</dbReference>
<dbReference type="PANTHER" id="PTHR11693">
    <property type="entry name" value="ATP SYNTHASE GAMMA CHAIN"/>
    <property type="match status" value="1"/>
</dbReference>
<dbReference type="GO" id="GO:0046933">
    <property type="term" value="F:proton-transporting ATP synthase activity, rotational mechanism"/>
    <property type="evidence" value="ECO:0007669"/>
    <property type="project" value="UniProtKB-UniRule"/>
</dbReference>
<keyword evidence="8 10" id="KW-0139">CF(1)</keyword>
<evidence type="ECO:0000256" key="7">
    <source>
        <dbReference type="ARBA" id="ARBA00023136"/>
    </source>
</evidence>
<dbReference type="eggNOG" id="COG0224">
    <property type="taxonomic scope" value="Bacteria"/>
</dbReference>
<dbReference type="CDD" id="cd12151">
    <property type="entry name" value="F1-ATPase_gamma"/>
    <property type="match status" value="1"/>
</dbReference>
<evidence type="ECO:0000256" key="8">
    <source>
        <dbReference type="ARBA" id="ARBA00023196"/>
    </source>
</evidence>
<dbReference type="Gene3D" id="1.10.287.80">
    <property type="entry name" value="ATP synthase, gamma subunit, helix hairpin domain"/>
    <property type="match status" value="1"/>
</dbReference>
<dbReference type="GO" id="GO:0005524">
    <property type="term" value="F:ATP binding"/>
    <property type="evidence" value="ECO:0007669"/>
    <property type="project" value="UniProtKB-UniRule"/>
</dbReference>
<keyword evidence="10" id="KW-1003">Cell membrane</keyword>